<keyword evidence="3 4" id="KW-0131">Cell cycle</keyword>
<gene>
    <name evidence="4" type="primary">whiA</name>
    <name evidence="8" type="ORF">B5F15_08985</name>
    <name evidence="7" type="ORF">B5F17_08875</name>
</gene>
<dbReference type="InterPro" id="IPR039518">
    <property type="entry name" value="WhiA_LAGLIDADG_dom"/>
</dbReference>
<evidence type="ECO:0000259" key="6">
    <source>
        <dbReference type="Pfam" id="PF14527"/>
    </source>
</evidence>
<name>A0A1Y4LMJ5_9FIRM</name>
<sequence length="301" mass="33325">MLTFSARTKNELCRAPAGRACCRTAELYGMLLFGAAFSCREIRLVSEQPSIIRRAAMLLNKVCGVSAQPVSVGRRKVIQLTEPSEIAAVMEHMGYDFRSYITYHLNRNVIENDCCAAAFVRGMFLMAGSVAGPDKKSHLEIKTGHAILGREVMSLLLDLELMPKMIERRSTWLLYWKNTAQVEDFLTLIGARHAALAIMEAKVEKQLRGEINRKVNCETANLIKITSASTKQISAIEKALAIGGIEIFPENLRQTVDLRVANPTASLAELAAKFDPPISKPGLSHRLGRIMEIAMHVIDSE</sequence>
<reference evidence="8" key="2">
    <citation type="journal article" date="2018" name="BMC Genomics">
        <title>Whole genome sequencing and function prediction of 133 gut anaerobes isolated from chicken caecum in pure cultures.</title>
        <authorList>
            <person name="Medvecky M."/>
            <person name="Cejkova D."/>
            <person name="Polansky O."/>
            <person name="Karasova D."/>
            <person name="Kubasova T."/>
            <person name="Cizek A."/>
            <person name="Rychlik I."/>
        </authorList>
    </citation>
    <scope>NUCLEOTIDE SEQUENCE</scope>
    <source>
        <strain evidence="8">An179</strain>
        <strain evidence="7">An180</strain>
    </source>
</reference>
<evidence type="ECO:0000313" key="9">
    <source>
        <dbReference type="Proteomes" id="UP000195326"/>
    </source>
</evidence>
<accession>A0A1Y4LMJ5</accession>
<proteinExistence type="inferred from homology"/>
<dbReference type="PANTHER" id="PTHR37307">
    <property type="entry name" value="CELL DIVISION PROTEIN WHIA-RELATED"/>
    <property type="match status" value="1"/>
</dbReference>
<evidence type="ECO:0000259" key="5">
    <source>
        <dbReference type="Pfam" id="PF02650"/>
    </source>
</evidence>
<keyword evidence="1 4" id="KW-0132">Cell division</keyword>
<dbReference type="Gene3D" id="3.10.28.10">
    <property type="entry name" value="Homing endonucleases"/>
    <property type="match status" value="1"/>
</dbReference>
<comment type="function">
    <text evidence="4">Involved in cell division and chromosome segregation.</text>
</comment>
<evidence type="ECO:0000256" key="3">
    <source>
        <dbReference type="ARBA" id="ARBA00023306"/>
    </source>
</evidence>
<dbReference type="GO" id="GO:0043937">
    <property type="term" value="P:regulation of sporulation"/>
    <property type="evidence" value="ECO:0007669"/>
    <property type="project" value="InterPro"/>
</dbReference>
<evidence type="ECO:0000256" key="1">
    <source>
        <dbReference type="ARBA" id="ARBA00022618"/>
    </source>
</evidence>
<dbReference type="Pfam" id="PF02650">
    <property type="entry name" value="HTH_WhiA"/>
    <property type="match status" value="1"/>
</dbReference>
<keyword evidence="2 4" id="KW-0238">DNA-binding</keyword>
<dbReference type="InterPro" id="IPR027434">
    <property type="entry name" value="Homing_endonucl"/>
</dbReference>
<dbReference type="STRING" id="501571.GCA_900143195_01817"/>
<evidence type="ECO:0000313" key="7">
    <source>
        <dbReference type="EMBL" id="OUP52587.1"/>
    </source>
</evidence>
<dbReference type="HAMAP" id="MF_01420">
    <property type="entry name" value="HTH_type_WhiA"/>
    <property type="match status" value="1"/>
</dbReference>
<dbReference type="AlphaFoldDB" id="A0A1Y4LMJ5"/>
<dbReference type="GO" id="GO:0003677">
    <property type="term" value="F:DNA binding"/>
    <property type="evidence" value="ECO:0007669"/>
    <property type="project" value="UniProtKB-UniRule"/>
</dbReference>
<dbReference type="InterPro" id="IPR003802">
    <property type="entry name" value="Sporulation_regulator_WhiA"/>
</dbReference>
<organism evidence="8 9">
    <name type="scientific">Butyricicoccus pullicaecorum</name>
    <dbReference type="NCBI Taxonomy" id="501571"/>
    <lineage>
        <taxon>Bacteria</taxon>
        <taxon>Bacillati</taxon>
        <taxon>Bacillota</taxon>
        <taxon>Clostridia</taxon>
        <taxon>Eubacteriales</taxon>
        <taxon>Butyricicoccaceae</taxon>
        <taxon>Butyricicoccus</taxon>
    </lineage>
</organism>
<dbReference type="Proteomes" id="UP000195897">
    <property type="component" value="Unassembled WGS sequence"/>
</dbReference>
<comment type="similarity">
    <text evidence="4">Belongs to the WhiA family.</text>
</comment>
<dbReference type="EMBL" id="NFKK01000009">
    <property type="protein sequence ID" value="OUP52587.1"/>
    <property type="molecule type" value="Genomic_DNA"/>
</dbReference>
<dbReference type="SUPFAM" id="SSF55608">
    <property type="entry name" value="Homing endonucleases"/>
    <property type="match status" value="1"/>
</dbReference>
<protein>
    <recommendedName>
        <fullName evidence="4">Probable cell division protein WhiA</fullName>
    </recommendedName>
</protein>
<evidence type="ECO:0000313" key="10">
    <source>
        <dbReference type="Proteomes" id="UP000195897"/>
    </source>
</evidence>
<evidence type="ECO:0000256" key="2">
    <source>
        <dbReference type="ARBA" id="ARBA00023125"/>
    </source>
</evidence>
<dbReference type="Pfam" id="PF14527">
    <property type="entry name" value="LAGLIDADG_WhiA"/>
    <property type="match status" value="1"/>
</dbReference>
<dbReference type="GO" id="GO:0051301">
    <property type="term" value="P:cell division"/>
    <property type="evidence" value="ECO:0007669"/>
    <property type="project" value="UniProtKB-UniRule"/>
</dbReference>
<dbReference type="Proteomes" id="UP000195326">
    <property type="component" value="Unassembled WGS sequence"/>
</dbReference>
<dbReference type="InterPro" id="IPR023054">
    <property type="entry name" value="Sporulation_regulator_WhiA_C"/>
</dbReference>
<dbReference type="EMBL" id="NFKL01000011">
    <property type="protein sequence ID" value="OUP57928.1"/>
    <property type="molecule type" value="Genomic_DNA"/>
</dbReference>
<evidence type="ECO:0000256" key="4">
    <source>
        <dbReference type="HAMAP-Rule" id="MF_01420"/>
    </source>
</evidence>
<evidence type="ECO:0000313" key="8">
    <source>
        <dbReference type="EMBL" id="OUP57928.1"/>
    </source>
</evidence>
<comment type="caution">
    <text evidence="8">The sequence shown here is derived from an EMBL/GenBank/DDBJ whole genome shotgun (WGS) entry which is preliminary data.</text>
</comment>
<feature type="domain" description="Sporulation regulator WhiA C-terminal" evidence="5">
    <location>
        <begin position="211"/>
        <end position="294"/>
    </location>
</feature>
<dbReference type="NCBIfam" id="TIGR00647">
    <property type="entry name" value="DNA_bind_WhiA"/>
    <property type="match status" value="1"/>
</dbReference>
<dbReference type="PANTHER" id="PTHR37307:SF1">
    <property type="entry name" value="CELL DIVISION PROTEIN WHIA-RELATED"/>
    <property type="match status" value="1"/>
</dbReference>
<reference evidence="9 10" key="1">
    <citation type="submission" date="2017-04" db="EMBL/GenBank/DDBJ databases">
        <title>Function of individual gut microbiota members based on whole genome sequencing of pure cultures obtained from chicken caecum.</title>
        <authorList>
            <person name="Medvecky M."/>
            <person name="Cejkova D."/>
            <person name="Polansky O."/>
            <person name="Karasova D."/>
            <person name="Kubasova T."/>
            <person name="Cizek A."/>
            <person name="Rychlik I."/>
        </authorList>
    </citation>
    <scope>NUCLEOTIDE SEQUENCE [LARGE SCALE GENOMIC DNA]</scope>
    <source>
        <strain evidence="9">An179</strain>
        <strain evidence="10">An180</strain>
    </source>
</reference>
<feature type="domain" description="WhiA LAGLIDADG-like" evidence="6">
    <location>
        <begin position="117"/>
        <end position="208"/>
    </location>
</feature>
<dbReference type="RefSeq" id="WP_087373141.1">
    <property type="nucleotide sequence ID" value="NZ_NFKK01000009.1"/>
</dbReference>